<name>A0AAE0FS35_9CHLO</name>
<proteinExistence type="predicted"/>
<evidence type="ECO:0000313" key="2">
    <source>
        <dbReference type="EMBL" id="KAK3264732.1"/>
    </source>
</evidence>
<protein>
    <submittedName>
        <fullName evidence="2">Uncharacterized protein</fullName>
    </submittedName>
</protein>
<dbReference type="InterPro" id="IPR019410">
    <property type="entry name" value="Methyltransf_16"/>
</dbReference>
<keyword evidence="3" id="KW-1185">Reference proteome</keyword>
<evidence type="ECO:0000313" key="3">
    <source>
        <dbReference type="Proteomes" id="UP001190700"/>
    </source>
</evidence>
<feature type="non-terminal residue" evidence="2">
    <location>
        <position position="1"/>
    </location>
</feature>
<gene>
    <name evidence="2" type="ORF">CYMTET_26544</name>
</gene>
<dbReference type="AlphaFoldDB" id="A0AAE0FS35"/>
<organism evidence="2 3">
    <name type="scientific">Cymbomonas tetramitiformis</name>
    <dbReference type="NCBI Taxonomy" id="36881"/>
    <lineage>
        <taxon>Eukaryota</taxon>
        <taxon>Viridiplantae</taxon>
        <taxon>Chlorophyta</taxon>
        <taxon>Pyramimonadophyceae</taxon>
        <taxon>Pyramimonadales</taxon>
        <taxon>Pyramimonadaceae</taxon>
        <taxon>Cymbomonas</taxon>
    </lineage>
</organism>
<dbReference type="Pfam" id="PF10294">
    <property type="entry name" value="Methyltransf_16"/>
    <property type="match status" value="1"/>
</dbReference>
<comment type="caution">
    <text evidence="2">The sequence shown here is derived from an EMBL/GenBank/DDBJ whole genome shotgun (WGS) entry which is preliminary data.</text>
</comment>
<reference evidence="2 3" key="1">
    <citation type="journal article" date="2015" name="Genome Biol. Evol.">
        <title>Comparative Genomics of a Bacterivorous Green Alga Reveals Evolutionary Causalities and Consequences of Phago-Mixotrophic Mode of Nutrition.</title>
        <authorList>
            <person name="Burns J.A."/>
            <person name="Paasch A."/>
            <person name="Narechania A."/>
            <person name="Kim E."/>
        </authorList>
    </citation>
    <scope>NUCLEOTIDE SEQUENCE [LARGE SCALE GENOMIC DNA]</scope>
    <source>
        <strain evidence="2 3">PLY_AMNH</strain>
    </source>
</reference>
<dbReference type="SUPFAM" id="SSF53335">
    <property type="entry name" value="S-adenosyl-L-methionine-dependent methyltransferases"/>
    <property type="match status" value="1"/>
</dbReference>
<feature type="region of interest" description="Disordered" evidence="1">
    <location>
        <begin position="269"/>
        <end position="325"/>
    </location>
</feature>
<accession>A0AAE0FS35</accession>
<sequence length="366" mass="38832">FSGGMLWSSAYMLAKYLHALYQHHPDWLAPRSGLEPAPGCGLSGLLLASYVSSMVLTDHSKEALANLRHNLELNSPRGGSLSGASARVGTRDIRSSTSVRALPWQCALTLPGDAANTENVGDEGQFDIVLASDLMYDASSMPALAALVRRIVAPRGGVLLAVSPCSARAGLRPFLALLRAAPDFTVRVGRIPEQYAVGTEDPYCLILAQRDVSRLDASPGKDPLSGNSTESDYAVNITSTPYPLPAMLAAISEPGSCIVDVAGTEDIGGMDSADDDIDANAGHQAPKRCRTPQAAPGQRGTDTAPLETKPPTIQEASDQAEAEKVPMECDRALVGARAEMEHKDAESLKDSGESHPHKQFRFTFPD</sequence>
<dbReference type="InterPro" id="IPR029063">
    <property type="entry name" value="SAM-dependent_MTases_sf"/>
</dbReference>
<dbReference type="PANTHER" id="PTHR14614">
    <property type="entry name" value="HEPATOCELLULAR CARCINOMA-ASSOCIATED ANTIGEN"/>
    <property type="match status" value="1"/>
</dbReference>
<dbReference type="EMBL" id="LGRX02014384">
    <property type="protein sequence ID" value="KAK3264732.1"/>
    <property type="molecule type" value="Genomic_DNA"/>
</dbReference>
<dbReference type="Proteomes" id="UP001190700">
    <property type="component" value="Unassembled WGS sequence"/>
</dbReference>
<dbReference type="PANTHER" id="PTHR14614:SF130">
    <property type="entry name" value="PROTEIN-LYSINE N-METHYLTRANSFERASE EEF2KMT"/>
    <property type="match status" value="1"/>
</dbReference>
<feature type="compositionally biased region" description="Basic and acidic residues" evidence="1">
    <location>
        <begin position="338"/>
        <end position="356"/>
    </location>
</feature>
<dbReference type="Gene3D" id="3.40.50.150">
    <property type="entry name" value="Vaccinia Virus protein VP39"/>
    <property type="match status" value="1"/>
</dbReference>
<evidence type="ECO:0000256" key="1">
    <source>
        <dbReference type="SAM" id="MobiDB-lite"/>
    </source>
</evidence>
<feature type="region of interest" description="Disordered" evidence="1">
    <location>
        <begin position="337"/>
        <end position="366"/>
    </location>
</feature>